<dbReference type="AlphaFoldDB" id="A0A6A5GFQ9"/>
<feature type="transmembrane region" description="Helical" evidence="1">
    <location>
        <begin position="243"/>
        <end position="261"/>
    </location>
</feature>
<organism evidence="2 3">
    <name type="scientific">Caenorhabditis remanei</name>
    <name type="common">Caenorhabditis vulgaris</name>
    <dbReference type="NCBI Taxonomy" id="31234"/>
    <lineage>
        <taxon>Eukaryota</taxon>
        <taxon>Metazoa</taxon>
        <taxon>Ecdysozoa</taxon>
        <taxon>Nematoda</taxon>
        <taxon>Chromadorea</taxon>
        <taxon>Rhabditida</taxon>
        <taxon>Rhabditina</taxon>
        <taxon>Rhabditomorpha</taxon>
        <taxon>Rhabditoidea</taxon>
        <taxon>Rhabditidae</taxon>
        <taxon>Peloderinae</taxon>
        <taxon>Caenorhabditis</taxon>
    </lineage>
</organism>
<feature type="transmembrane region" description="Helical" evidence="1">
    <location>
        <begin position="273"/>
        <end position="295"/>
    </location>
</feature>
<evidence type="ECO:0000313" key="2">
    <source>
        <dbReference type="EMBL" id="KAF1753594.1"/>
    </source>
</evidence>
<name>A0A6A5GFQ9_CAERE</name>
<dbReference type="Pfam" id="PF10321">
    <property type="entry name" value="7TM_GPCR_Srt"/>
    <property type="match status" value="1"/>
</dbReference>
<dbReference type="EMBL" id="WUAV01000005">
    <property type="protein sequence ID" value="KAF1753594.1"/>
    <property type="molecule type" value="Genomic_DNA"/>
</dbReference>
<accession>A0A6A5GFQ9</accession>
<sequence length="348" mass="39504">MSALNMSMYYVFTHSFTIWPDAYECPDTVDGTKMMTRPALGLYFLVSGVVFLLLYILCFIAIIKKKSCAPSFQLMLVLSIFDIQAICVNSIATGTFNILGISYCQSPLLIFCLGAIGVCSWMGGCAASVLLAMERCAEVKPRFFLEFLFRGDVFPLVICLLIGYGIYSFGFVKPVLFTVEHSCWFFDPQLGKNPELYNNLSVTINNISIVLLSTSLYFYLCYHLIFRFGYSTSMWLYKTKRQIILQGVTLCVFHAIDAVLYEYMKFFYSSPLLIIISQFVWQWSSGCMCIAYLTLNRTIRNSVVKMVLPKSIRLRYGLYVGFDEHLEQTKVANTNAAGTVVKFGNFCN</sequence>
<gene>
    <name evidence="2" type="ORF">GCK72_020151</name>
</gene>
<dbReference type="GeneID" id="9820262"/>
<dbReference type="PANTHER" id="PTHR23021:SF23">
    <property type="entry name" value="G_PROTEIN_RECEP_F1_2 DOMAIN-CONTAINING PROTEIN-RELATED"/>
    <property type="match status" value="1"/>
</dbReference>
<evidence type="ECO:0000313" key="3">
    <source>
        <dbReference type="Proteomes" id="UP000483820"/>
    </source>
</evidence>
<dbReference type="CTD" id="9820262"/>
<feature type="transmembrane region" description="Helical" evidence="1">
    <location>
        <begin position="40"/>
        <end position="62"/>
    </location>
</feature>
<evidence type="ECO:0000256" key="1">
    <source>
        <dbReference type="SAM" id="Phobius"/>
    </source>
</evidence>
<dbReference type="SUPFAM" id="SSF81321">
    <property type="entry name" value="Family A G protein-coupled receptor-like"/>
    <property type="match status" value="1"/>
</dbReference>
<reference evidence="2 3" key="1">
    <citation type="submission" date="2019-12" db="EMBL/GenBank/DDBJ databases">
        <title>Chromosome-level assembly of the Caenorhabditis remanei genome.</title>
        <authorList>
            <person name="Teterina A.A."/>
            <person name="Willis J.H."/>
            <person name="Phillips P.C."/>
        </authorList>
    </citation>
    <scope>NUCLEOTIDE SEQUENCE [LARGE SCALE GENOMIC DNA]</scope>
    <source>
        <strain evidence="2 3">PX506</strain>
        <tissue evidence="2">Whole organism</tissue>
    </source>
</reference>
<feature type="transmembrane region" description="Helical" evidence="1">
    <location>
        <begin position="74"/>
        <end position="96"/>
    </location>
</feature>
<dbReference type="KEGG" id="crq:GCK72_020151"/>
<keyword evidence="1" id="KW-1133">Transmembrane helix</keyword>
<dbReference type="RefSeq" id="XP_003116141.2">
    <property type="nucleotide sequence ID" value="XM_003116093.2"/>
</dbReference>
<dbReference type="InterPro" id="IPR019425">
    <property type="entry name" value="7TM_GPCR_serpentine_rcpt_Srt"/>
</dbReference>
<keyword evidence="1" id="KW-0472">Membrane</keyword>
<keyword evidence="1" id="KW-0812">Transmembrane</keyword>
<protein>
    <submittedName>
        <fullName evidence="2">Uncharacterized protein</fullName>
    </submittedName>
</protein>
<dbReference type="Proteomes" id="UP000483820">
    <property type="component" value="Chromosome V"/>
</dbReference>
<comment type="caution">
    <text evidence="2">The sequence shown here is derived from an EMBL/GenBank/DDBJ whole genome shotgun (WGS) entry which is preliminary data.</text>
</comment>
<dbReference type="PANTHER" id="PTHR23021">
    <property type="entry name" value="SERPENTINE RECEPTOR, CLASS T"/>
    <property type="match status" value="1"/>
</dbReference>
<feature type="transmembrane region" description="Helical" evidence="1">
    <location>
        <begin position="153"/>
        <end position="172"/>
    </location>
</feature>
<proteinExistence type="predicted"/>
<feature type="transmembrane region" description="Helical" evidence="1">
    <location>
        <begin position="108"/>
        <end position="132"/>
    </location>
</feature>
<feature type="transmembrane region" description="Helical" evidence="1">
    <location>
        <begin position="202"/>
        <end position="222"/>
    </location>
</feature>